<dbReference type="AlphaFoldDB" id="C3Y3T0"/>
<evidence type="ECO:0000256" key="1">
    <source>
        <dbReference type="SAM" id="MobiDB-lite"/>
    </source>
</evidence>
<accession>C3Y3T0</accession>
<dbReference type="InParanoid" id="C3Y3T0"/>
<proteinExistence type="predicted"/>
<feature type="region of interest" description="Disordered" evidence="1">
    <location>
        <begin position="71"/>
        <end position="101"/>
    </location>
</feature>
<organism>
    <name type="scientific">Branchiostoma floridae</name>
    <name type="common">Florida lancelet</name>
    <name type="synonym">Amphioxus</name>
    <dbReference type="NCBI Taxonomy" id="7739"/>
    <lineage>
        <taxon>Eukaryota</taxon>
        <taxon>Metazoa</taxon>
        <taxon>Chordata</taxon>
        <taxon>Cephalochordata</taxon>
        <taxon>Leptocardii</taxon>
        <taxon>Amphioxiformes</taxon>
        <taxon>Branchiostomatidae</taxon>
        <taxon>Branchiostoma</taxon>
    </lineage>
</organism>
<evidence type="ECO:0000313" key="2">
    <source>
        <dbReference type="EMBL" id="EEN64956.1"/>
    </source>
</evidence>
<dbReference type="EMBL" id="GG666484">
    <property type="protein sequence ID" value="EEN64956.1"/>
    <property type="molecule type" value="Genomic_DNA"/>
</dbReference>
<gene>
    <name evidence="2" type="ORF">BRAFLDRAFT_85479</name>
</gene>
<sequence>MYWSYINLISHIHNQCRWWSMRSLSRFRPRISFATTMSLPFHSQNMTYFQPSPKYFQIPAYSLRVYRKCEKERKGTKRNEKERKGTKRNEKERKGTKRNEV</sequence>
<name>C3Y3T0_BRAFL</name>
<reference evidence="2" key="1">
    <citation type="journal article" date="2008" name="Nature">
        <title>The amphioxus genome and the evolution of the chordate karyotype.</title>
        <authorList>
            <consortium name="US DOE Joint Genome Institute (JGI-PGF)"/>
            <person name="Putnam N.H."/>
            <person name="Butts T."/>
            <person name="Ferrier D.E.K."/>
            <person name="Furlong R.F."/>
            <person name="Hellsten U."/>
            <person name="Kawashima T."/>
            <person name="Robinson-Rechavi M."/>
            <person name="Shoguchi E."/>
            <person name="Terry A."/>
            <person name="Yu J.-K."/>
            <person name="Benito-Gutierrez E.L."/>
            <person name="Dubchak I."/>
            <person name="Garcia-Fernandez J."/>
            <person name="Gibson-Brown J.J."/>
            <person name="Grigoriev I.V."/>
            <person name="Horton A.C."/>
            <person name="de Jong P.J."/>
            <person name="Jurka J."/>
            <person name="Kapitonov V.V."/>
            <person name="Kohara Y."/>
            <person name="Kuroki Y."/>
            <person name="Lindquist E."/>
            <person name="Lucas S."/>
            <person name="Osoegawa K."/>
            <person name="Pennacchio L.A."/>
            <person name="Salamov A.A."/>
            <person name="Satou Y."/>
            <person name="Sauka-Spengler T."/>
            <person name="Schmutz J."/>
            <person name="Shin-I T."/>
            <person name="Toyoda A."/>
            <person name="Bronner-Fraser M."/>
            <person name="Fujiyama A."/>
            <person name="Holland L.Z."/>
            <person name="Holland P.W.H."/>
            <person name="Satoh N."/>
            <person name="Rokhsar D.S."/>
        </authorList>
    </citation>
    <scope>NUCLEOTIDE SEQUENCE [LARGE SCALE GENOMIC DNA]</scope>
    <source>
        <strain evidence="2">S238N-H82</strain>
        <tissue evidence="2">Testes</tissue>
    </source>
</reference>
<protein>
    <submittedName>
        <fullName evidence="2">Uncharacterized protein</fullName>
    </submittedName>
</protein>